<dbReference type="GO" id="GO:0003677">
    <property type="term" value="F:DNA binding"/>
    <property type="evidence" value="ECO:0007669"/>
    <property type="project" value="UniProtKB-KW"/>
</dbReference>
<evidence type="ECO:0000313" key="6">
    <source>
        <dbReference type="Proteomes" id="UP000821837"/>
    </source>
</evidence>
<feature type="domain" description="HTH CENPB-type" evidence="4">
    <location>
        <begin position="83"/>
        <end position="154"/>
    </location>
</feature>
<comment type="caution">
    <text evidence="5">The sequence shown here is derived from an EMBL/GenBank/DDBJ whole genome shotgun (WGS) entry which is preliminary data.</text>
</comment>
<organism evidence="5 6">
    <name type="scientific">Rhipicephalus sanguineus</name>
    <name type="common">Brown dog tick</name>
    <name type="synonym">Ixodes sanguineus</name>
    <dbReference type="NCBI Taxonomy" id="34632"/>
    <lineage>
        <taxon>Eukaryota</taxon>
        <taxon>Metazoa</taxon>
        <taxon>Ecdysozoa</taxon>
        <taxon>Arthropoda</taxon>
        <taxon>Chelicerata</taxon>
        <taxon>Arachnida</taxon>
        <taxon>Acari</taxon>
        <taxon>Parasitiformes</taxon>
        <taxon>Ixodida</taxon>
        <taxon>Ixodoidea</taxon>
        <taxon>Ixodidae</taxon>
        <taxon>Rhipicephalinae</taxon>
        <taxon>Rhipicephalus</taxon>
        <taxon>Rhipicephalus</taxon>
    </lineage>
</organism>
<keyword evidence="3" id="KW-0539">Nucleus</keyword>
<dbReference type="AlphaFoldDB" id="A0A9D4PM99"/>
<dbReference type="PROSITE" id="PS51253">
    <property type="entry name" value="HTH_CENPB"/>
    <property type="match status" value="1"/>
</dbReference>
<dbReference type="PANTHER" id="PTHR19303">
    <property type="entry name" value="TRANSPOSON"/>
    <property type="match status" value="1"/>
</dbReference>
<reference evidence="5" key="2">
    <citation type="submission" date="2021-09" db="EMBL/GenBank/DDBJ databases">
        <authorList>
            <person name="Jia N."/>
            <person name="Wang J."/>
            <person name="Shi W."/>
            <person name="Du L."/>
            <person name="Sun Y."/>
            <person name="Zhan W."/>
            <person name="Jiang J."/>
            <person name="Wang Q."/>
            <person name="Zhang B."/>
            <person name="Ji P."/>
            <person name="Sakyi L.B."/>
            <person name="Cui X."/>
            <person name="Yuan T."/>
            <person name="Jiang B."/>
            <person name="Yang W."/>
            <person name="Lam T.T.-Y."/>
            <person name="Chang Q."/>
            <person name="Ding S."/>
            <person name="Wang X."/>
            <person name="Zhu J."/>
            <person name="Ruan X."/>
            <person name="Zhao L."/>
            <person name="Wei J."/>
            <person name="Que T."/>
            <person name="Du C."/>
            <person name="Cheng J."/>
            <person name="Dai P."/>
            <person name="Han X."/>
            <person name="Huang E."/>
            <person name="Gao Y."/>
            <person name="Liu J."/>
            <person name="Shao H."/>
            <person name="Ye R."/>
            <person name="Li L."/>
            <person name="Wei W."/>
            <person name="Wang X."/>
            <person name="Wang C."/>
            <person name="Huo Q."/>
            <person name="Li W."/>
            <person name="Guo W."/>
            <person name="Chen H."/>
            <person name="Chen S."/>
            <person name="Zhou L."/>
            <person name="Zhou L."/>
            <person name="Ni X."/>
            <person name="Tian J."/>
            <person name="Zhou Y."/>
            <person name="Sheng Y."/>
            <person name="Liu T."/>
            <person name="Pan Y."/>
            <person name="Xia L."/>
            <person name="Li J."/>
            <person name="Zhao F."/>
            <person name="Cao W."/>
        </authorList>
    </citation>
    <scope>NUCLEOTIDE SEQUENCE</scope>
    <source>
        <strain evidence="5">Rsan-2018</strain>
        <tissue evidence="5">Larvae</tissue>
    </source>
</reference>
<dbReference type="Pfam" id="PF04218">
    <property type="entry name" value="CENP-B_N"/>
    <property type="match status" value="1"/>
</dbReference>
<dbReference type="SUPFAM" id="SSF46689">
    <property type="entry name" value="Homeodomain-like"/>
    <property type="match status" value="2"/>
</dbReference>
<dbReference type="InterPro" id="IPR009057">
    <property type="entry name" value="Homeodomain-like_sf"/>
</dbReference>
<dbReference type="Proteomes" id="UP000821837">
    <property type="component" value="Chromosome 6"/>
</dbReference>
<dbReference type="GO" id="GO:0005634">
    <property type="term" value="C:nucleus"/>
    <property type="evidence" value="ECO:0007669"/>
    <property type="project" value="UniProtKB-SubCell"/>
</dbReference>
<dbReference type="Gene3D" id="1.10.10.60">
    <property type="entry name" value="Homeodomain-like"/>
    <property type="match status" value="2"/>
</dbReference>
<evidence type="ECO:0000256" key="1">
    <source>
        <dbReference type="ARBA" id="ARBA00004123"/>
    </source>
</evidence>
<name>A0A9D4PM99_RHISA</name>
<protein>
    <recommendedName>
        <fullName evidence="4">HTH CENPB-type domain-containing protein</fullName>
    </recommendedName>
</protein>
<proteinExistence type="predicted"/>
<evidence type="ECO:0000256" key="3">
    <source>
        <dbReference type="ARBA" id="ARBA00023242"/>
    </source>
</evidence>
<dbReference type="VEuPathDB" id="VectorBase:RSAN_057327"/>
<accession>A0A9D4PM99</accession>
<dbReference type="InterPro" id="IPR007889">
    <property type="entry name" value="HTH_Psq"/>
</dbReference>
<dbReference type="PANTHER" id="PTHR19303:SF52">
    <property type="entry name" value="TIGGER TRANSPOSABLE ELEMENT-DERIVED PROTEIN 6"/>
    <property type="match status" value="1"/>
</dbReference>
<dbReference type="InterPro" id="IPR006600">
    <property type="entry name" value="HTH_CenpB_DNA-bd_dom"/>
</dbReference>
<keyword evidence="6" id="KW-1185">Reference proteome</keyword>
<gene>
    <name evidence="5" type="ORF">HPB52_012527</name>
</gene>
<comment type="subcellular location">
    <subcellularLocation>
        <location evidence="1">Nucleus</location>
    </subcellularLocation>
</comment>
<evidence type="ECO:0000259" key="4">
    <source>
        <dbReference type="PROSITE" id="PS51253"/>
    </source>
</evidence>
<keyword evidence="2" id="KW-0238">DNA-binding</keyword>
<dbReference type="InterPro" id="IPR050863">
    <property type="entry name" value="CenT-Element_Derived"/>
</dbReference>
<dbReference type="SMART" id="SM00674">
    <property type="entry name" value="CENPB"/>
    <property type="match status" value="1"/>
</dbReference>
<evidence type="ECO:0000256" key="2">
    <source>
        <dbReference type="ARBA" id="ARBA00023125"/>
    </source>
</evidence>
<evidence type="ECO:0000313" key="5">
    <source>
        <dbReference type="EMBL" id="KAH7947511.1"/>
    </source>
</evidence>
<reference evidence="5" key="1">
    <citation type="journal article" date="2020" name="Cell">
        <title>Large-Scale Comparative Analyses of Tick Genomes Elucidate Their Genetic Diversity and Vector Capacities.</title>
        <authorList>
            <consortium name="Tick Genome and Microbiome Consortium (TIGMIC)"/>
            <person name="Jia N."/>
            <person name="Wang J."/>
            <person name="Shi W."/>
            <person name="Du L."/>
            <person name="Sun Y."/>
            <person name="Zhan W."/>
            <person name="Jiang J.F."/>
            <person name="Wang Q."/>
            <person name="Zhang B."/>
            <person name="Ji P."/>
            <person name="Bell-Sakyi L."/>
            <person name="Cui X.M."/>
            <person name="Yuan T.T."/>
            <person name="Jiang B.G."/>
            <person name="Yang W.F."/>
            <person name="Lam T.T."/>
            <person name="Chang Q.C."/>
            <person name="Ding S.J."/>
            <person name="Wang X.J."/>
            <person name="Zhu J.G."/>
            <person name="Ruan X.D."/>
            <person name="Zhao L."/>
            <person name="Wei J.T."/>
            <person name="Ye R.Z."/>
            <person name="Que T.C."/>
            <person name="Du C.H."/>
            <person name="Zhou Y.H."/>
            <person name="Cheng J.X."/>
            <person name="Dai P.F."/>
            <person name="Guo W.B."/>
            <person name="Han X.H."/>
            <person name="Huang E.J."/>
            <person name="Li L.F."/>
            <person name="Wei W."/>
            <person name="Gao Y.C."/>
            <person name="Liu J.Z."/>
            <person name="Shao H.Z."/>
            <person name="Wang X."/>
            <person name="Wang C.C."/>
            <person name="Yang T.C."/>
            <person name="Huo Q.B."/>
            <person name="Li W."/>
            <person name="Chen H.Y."/>
            <person name="Chen S.E."/>
            <person name="Zhou L.G."/>
            <person name="Ni X.B."/>
            <person name="Tian J.H."/>
            <person name="Sheng Y."/>
            <person name="Liu T."/>
            <person name="Pan Y.S."/>
            <person name="Xia L.Y."/>
            <person name="Li J."/>
            <person name="Zhao F."/>
            <person name="Cao W.C."/>
        </authorList>
    </citation>
    <scope>NUCLEOTIDE SEQUENCE</scope>
    <source>
        <strain evidence="5">Rsan-2018</strain>
    </source>
</reference>
<dbReference type="EMBL" id="JABSTV010001252">
    <property type="protein sequence ID" value="KAH7947511.1"/>
    <property type="molecule type" value="Genomic_DNA"/>
</dbReference>
<sequence length="165" mass="18710">MVDWVQTVWDDALAPCFSRLSLFSIVFAATWENKLDIIEQVEKGKKQADIAVAYDLSKQTVNTIINAKEAILAKKVSGDLQPKRFRLREALYPDIEEALLMWLRDARSQNIPINGLLLRKHAEQFAVVLNQEQFQCSEGWLNRYGGMESPLSAFPESRPASTALL</sequence>
<dbReference type="Pfam" id="PF03221">
    <property type="entry name" value="HTH_Tnp_Tc5"/>
    <property type="match status" value="1"/>
</dbReference>